<feature type="signal peptide" evidence="1">
    <location>
        <begin position="1"/>
        <end position="19"/>
    </location>
</feature>
<keyword evidence="1" id="KW-0732">Signal</keyword>
<evidence type="ECO:0000259" key="2">
    <source>
        <dbReference type="PROSITE" id="PS50830"/>
    </source>
</evidence>
<dbReference type="Gene3D" id="2.40.50.90">
    <property type="match status" value="1"/>
</dbReference>
<protein>
    <submittedName>
        <fullName evidence="3">Endonuclease</fullName>
    </submittedName>
</protein>
<feature type="domain" description="TNase-like" evidence="2">
    <location>
        <begin position="20"/>
        <end position="154"/>
    </location>
</feature>
<evidence type="ECO:0000313" key="4">
    <source>
        <dbReference type="Proteomes" id="UP000197003"/>
    </source>
</evidence>
<gene>
    <name evidence="3" type="ORF">B9G79_09410</name>
</gene>
<dbReference type="InterPro" id="IPR035437">
    <property type="entry name" value="SNase_OB-fold_sf"/>
</dbReference>
<dbReference type="GO" id="GO:0004519">
    <property type="term" value="F:endonuclease activity"/>
    <property type="evidence" value="ECO:0007669"/>
    <property type="project" value="UniProtKB-KW"/>
</dbReference>
<feature type="chain" id="PRO_5013029185" evidence="1">
    <location>
        <begin position="20"/>
        <end position="215"/>
    </location>
</feature>
<keyword evidence="3" id="KW-0378">Hydrolase</keyword>
<dbReference type="OrthoDB" id="7062774at2"/>
<accession>A0A1Z3N8K3</accession>
<dbReference type="PROSITE" id="PS50830">
    <property type="entry name" value="TNASE_3"/>
    <property type="match status" value="1"/>
</dbReference>
<sequence length="215" mass="24669">MKNLSVLFIVLLLPSFLWAQGARIKVLSVHDGDTLTAVDVSNNTRVKVRLMGVDTPEVDFMKETQGDVALAARDFLRSLIPEDGIITLSEDSQIDKHGRILGRLLNGKTDINLEMLKNGWGMIYFIYPFEKRVASDYSKASKEAYDNRLGVFSNDYRDTQEPYQFRMRVQKQVGRNPVGDLELKKVVPPEEITKIPVWKRVFFPNYEMAYQNGYN</sequence>
<dbReference type="AlphaFoldDB" id="A0A1Z3N8K3"/>
<dbReference type="EMBL" id="CP020946">
    <property type="protein sequence ID" value="ASD63775.1"/>
    <property type="molecule type" value="Genomic_DNA"/>
</dbReference>
<dbReference type="Proteomes" id="UP000197003">
    <property type="component" value="Chromosome"/>
</dbReference>
<dbReference type="SUPFAM" id="SSF50199">
    <property type="entry name" value="Staphylococcal nuclease"/>
    <property type="match status" value="1"/>
</dbReference>
<dbReference type="RefSeq" id="WP_088565290.1">
    <property type="nucleotide sequence ID" value="NZ_CP020946.1"/>
</dbReference>
<organism evidence="3 4">
    <name type="scientific">Bdellovibrio bacteriovorus</name>
    <dbReference type="NCBI Taxonomy" id="959"/>
    <lineage>
        <taxon>Bacteria</taxon>
        <taxon>Pseudomonadati</taxon>
        <taxon>Bdellovibrionota</taxon>
        <taxon>Bdellovibrionia</taxon>
        <taxon>Bdellovibrionales</taxon>
        <taxon>Pseudobdellovibrionaceae</taxon>
        <taxon>Bdellovibrio</taxon>
    </lineage>
</organism>
<dbReference type="Pfam" id="PF00565">
    <property type="entry name" value="SNase"/>
    <property type="match status" value="1"/>
</dbReference>
<evidence type="ECO:0000256" key="1">
    <source>
        <dbReference type="SAM" id="SignalP"/>
    </source>
</evidence>
<keyword evidence="3" id="KW-0540">Nuclease</keyword>
<dbReference type="InterPro" id="IPR016071">
    <property type="entry name" value="Staphylococal_nuclease_OB-fold"/>
</dbReference>
<reference evidence="3 4" key="1">
    <citation type="submission" date="2017-04" db="EMBL/GenBank/DDBJ databases">
        <title>Whole genome sequence of Bdellovibrio bacteriovorus strain SSB218315.</title>
        <authorList>
            <person name="Oyedara O."/>
            <person name="Rodriguez-Perez M.A."/>
        </authorList>
    </citation>
    <scope>NUCLEOTIDE SEQUENCE [LARGE SCALE GENOMIC DNA]</scope>
    <source>
        <strain evidence="3 4">SSB218315</strain>
    </source>
</reference>
<evidence type="ECO:0000313" key="3">
    <source>
        <dbReference type="EMBL" id="ASD63775.1"/>
    </source>
</evidence>
<dbReference type="SMART" id="SM00318">
    <property type="entry name" value="SNc"/>
    <property type="match status" value="1"/>
</dbReference>
<keyword evidence="3" id="KW-0255">Endonuclease</keyword>
<proteinExistence type="predicted"/>
<name>A0A1Z3N8K3_BDEBC</name>